<feature type="chain" id="PRO_5045294097" description="Lipoprotein" evidence="2">
    <location>
        <begin position="31"/>
        <end position="122"/>
    </location>
</feature>
<name>A0ABU8J3J3_9BURK</name>
<evidence type="ECO:0000313" key="3">
    <source>
        <dbReference type="EMBL" id="MEI6002173.1"/>
    </source>
</evidence>
<gene>
    <name evidence="3" type="ORF">H3V53_35100</name>
</gene>
<dbReference type="EMBL" id="JACFYJ010000099">
    <property type="protein sequence ID" value="MEI6002173.1"/>
    <property type="molecule type" value="Genomic_DNA"/>
</dbReference>
<proteinExistence type="predicted"/>
<keyword evidence="2" id="KW-0732">Signal</keyword>
<evidence type="ECO:0000256" key="1">
    <source>
        <dbReference type="SAM" id="MobiDB-lite"/>
    </source>
</evidence>
<feature type="compositionally biased region" description="Low complexity" evidence="1">
    <location>
        <begin position="29"/>
        <end position="41"/>
    </location>
</feature>
<comment type="caution">
    <text evidence="3">The sequence shown here is derived from an EMBL/GenBank/DDBJ whole genome shotgun (WGS) entry which is preliminary data.</text>
</comment>
<protein>
    <recommendedName>
        <fullName evidence="5">Lipoprotein</fullName>
    </recommendedName>
</protein>
<sequence length="122" mass="11924">MNGLPLSSPRVGAIVVLASFTLAACGPDDAASVASTAPSPSRSQPGAGPAMQSPAIAPTQSPPPSARVGSVASMFNAPATRVGAGIDNPSRNAAIVDAQASLAADSQQIAPVLHYAPGDDSH</sequence>
<dbReference type="RefSeq" id="WP_336601818.1">
    <property type="nucleotide sequence ID" value="NZ_JACFYJ010000099.1"/>
</dbReference>
<reference evidence="3 4" key="1">
    <citation type="journal article" date="2022" name="Arch. Microbiol.">
        <title>Paraburkholderia bengalensis sp. nov. isolated from roots of Oryza sativa, IR64.</title>
        <authorList>
            <person name="Nag P."/>
            <person name="Mondal N."/>
            <person name="Sarkar J."/>
            <person name="Das S."/>
        </authorList>
    </citation>
    <scope>NUCLEOTIDE SEQUENCE [LARGE SCALE GENOMIC DNA]</scope>
    <source>
        <strain evidence="3 4">IR64_4_BI</strain>
    </source>
</reference>
<organism evidence="3 4">
    <name type="scientific">Paraburkholderia bengalensis</name>
    <dbReference type="NCBI Taxonomy" id="2747562"/>
    <lineage>
        <taxon>Bacteria</taxon>
        <taxon>Pseudomonadati</taxon>
        <taxon>Pseudomonadota</taxon>
        <taxon>Betaproteobacteria</taxon>
        <taxon>Burkholderiales</taxon>
        <taxon>Burkholderiaceae</taxon>
        <taxon>Paraburkholderia</taxon>
    </lineage>
</organism>
<dbReference type="Proteomes" id="UP001386437">
    <property type="component" value="Unassembled WGS sequence"/>
</dbReference>
<feature type="region of interest" description="Disordered" evidence="1">
    <location>
        <begin position="29"/>
        <end position="72"/>
    </location>
</feature>
<evidence type="ECO:0008006" key="5">
    <source>
        <dbReference type="Google" id="ProtNLM"/>
    </source>
</evidence>
<accession>A0ABU8J3J3</accession>
<evidence type="ECO:0000313" key="4">
    <source>
        <dbReference type="Proteomes" id="UP001386437"/>
    </source>
</evidence>
<feature type="signal peptide" evidence="2">
    <location>
        <begin position="1"/>
        <end position="30"/>
    </location>
</feature>
<evidence type="ECO:0000256" key="2">
    <source>
        <dbReference type="SAM" id="SignalP"/>
    </source>
</evidence>
<keyword evidence="4" id="KW-1185">Reference proteome</keyword>